<gene>
    <name evidence="3" type="ORF">ALO_06403</name>
</gene>
<dbReference type="PANTHER" id="PTHR42895">
    <property type="entry name" value="IRON-SULFUR CLUSTER-BINDING PROTEIN-RELATED"/>
    <property type="match status" value="1"/>
</dbReference>
<dbReference type="AlphaFoldDB" id="F7NGT9"/>
<comment type="caution">
    <text evidence="3">The sequence shown here is derived from an EMBL/GenBank/DDBJ whole genome shotgun (WGS) entry which is preliminary data.</text>
</comment>
<dbReference type="EMBL" id="AFGF01000050">
    <property type="protein sequence ID" value="EGO64670.1"/>
    <property type="molecule type" value="Genomic_DNA"/>
</dbReference>
<evidence type="ECO:0000313" key="4">
    <source>
        <dbReference type="Proteomes" id="UP000003240"/>
    </source>
</evidence>
<proteinExistence type="predicted"/>
<dbReference type="InterPro" id="IPR027980">
    <property type="entry name" value="RACo_C"/>
</dbReference>
<name>F7NGT9_9FIRM</name>
<dbReference type="Pfam" id="PF14574">
    <property type="entry name" value="RACo_C_ter"/>
    <property type="match status" value="1"/>
</dbReference>
<dbReference type="InterPro" id="IPR052911">
    <property type="entry name" value="Corrinoid_activation_enz"/>
</dbReference>
<dbReference type="Pfam" id="PF17651">
    <property type="entry name" value="Raco_middle"/>
    <property type="match status" value="1"/>
</dbReference>
<feature type="domain" description="RACo C-terminal" evidence="1">
    <location>
        <begin position="196"/>
        <end position="429"/>
    </location>
</feature>
<dbReference type="OrthoDB" id="9810588at2"/>
<dbReference type="InterPro" id="IPR041414">
    <property type="entry name" value="Raco-like_middle"/>
</dbReference>
<dbReference type="InterPro" id="IPR042259">
    <property type="entry name" value="Raco-like_middle_sf"/>
</dbReference>
<evidence type="ECO:0000259" key="2">
    <source>
        <dbReference type="Pfam" id="PF17651"/>
    </source>
</evidence>
<dbReference type="RefSeq" id="WP_004093949.1">
    <property type="nucleotide sequence ID" value="NZ_AFGF01000050.1"/>
</dbReference>
<dbReference type="Proteomes" id="UP000003240">
    <property type="component" value="Unassembled WGS sequence"/>
</dbReference>
<protein>
    <submittedName>
        <fullName evidence="3">Ferredoxin</fullName>
    </submittedName>
</protein>
<keyword evidence="4" id="KW-1185">Reference proteome</keyword>
<dbReference type="SUPFAM" id="SSF53067">
    <property type="entry name" value="Actin-like ATPase domain"/>
    <property type="match status" value="1"/>
</dbReference>
<dbReference type="PANTHER" id="PTHR42895:SF2">
    <property type="entry name" value="IRON-SULFUR CLUSTER PROTEIN"/>
    <property type="match status" value="1"/>
</dbReference>
<reference evidence="3 4" key="1">
    <citation type="journal article" date="2011" name="EMBO J.">
        <title>Structural diversity of bacterial flagellar motors.</title>
        <authorList>
            <person name="Chen S."/>
            <person name="Beeby M."/>
            <person name="Murphy G.E."/>
            <person name="Leadbetter J.R."/>
            <person name="Hendrixson D.R."/>
            <person name="Briegel A."/>
            <person name="Li Z."/>
            <person name="Shi J."/>
            <person name="Tocheva E.I."/>
            <person name="Muller A."/>
            <person name="Dobro M.J."/>
            <person name="Jensen G.J."/>
        </authorList>
    </citation>
    <scope>NUCLEOTIDE SEQUENCE [LARGE SCALE GENOMIC DNA]</scope>
    <source>
        <strain evidence="3 4">DSM 6540</strain>
    </source>
</reference>
<organism evidence="3 4">
    <name type="scientific">Acetonema longum DSM 6540</name>
    <dbReference type="NCBI Taxonomy" id="1009370"/>
    <lineage>
        <taxon>Bacteria</taxon>
        <taxon>Bacillati</taxon>
        <taxon>Bacillota</taxon>
        <taxon>Negativicutes</taxon>
        <taxon>Acetonemataceae</taxon>
        <taxon>Acetonema</taxon>
    </lineage>
</organism>
<accession>F7NGT9</accession>
<feature type="domain" description="RACo-like middle region" evidence="2">
    <location>
        <begin position="28"/>
        <end position="190"/>
    </location>
</feature>
<dbReference type="eggNOG" id="COG3894">
    <property type="taxonomic scope" value="Bacteria"/>
</dbReference>
<sequence>MDNREEYPKHREDADFSPDRYRLGQEDCGVALDIGATNVGLSIFRMRDGQRLVERQFSNPQQEHGADMIARLVKASNPVVAADLQGKLIEGIEQCLQEALQASGIGRTEIAGVGVVGNTAMLALLYNTGQRRFLDPDSWQEPWAFQAAGKTGLVTVLRQFCPVAGIEIIEPLMGFTGSGLLAGMVAARMPEQAPGTLLIDFGANTEIALWDGTTAWVTSVAGGPAFEGYGLSCGSAPLPGAIFRARRSESSQGLFEFETLEGKSPMGICGSGYVDILRLLLESNRLDNLGRLQGEPAADEKIELQAEPFIWITKQDIDTLQRAKAAVEAGLRNLLHQAEMWLPDIRRIYVAGHFGRLLDVASAQKIGLLPGVDAAGIELCGNIALKGCEDILRSRRAGEMLDQLRQAVKYGNLAFDTAVETDFFASVYLRPFE</sequence>
<dbReference type="InterPro" id="IPR043129">
    <property type="entry name" value="ATPase_NBD"/>
</dbReference>
<dbReference type="Gene3D" id="3.30.420.480">
    <property type="entry name" value="Domain of unknown function (DUF4445)"/>
    <property type="match status" value="1"/>
</dbReference>
<evidence type="ECO:0000259" key="1">
    <source>
        <dbReference type="Pfam" id="PF14574"/>
    </source>
</evidence>
<evidence type="ECO:0000313" key="3">
    <source>
        <dbReference type="EMBL" id="EGO64670.1"/>
    </source>
</evidence>
<dbReference type="STRING" id="1009370.ALO_06403"/>